<dbReference type="PANTHER" id="PTHR43591">
    <property type="entry name" value="METHYLTRANSFERASE"/>
    <property type="match status" value="1"/>
</dbReference>
<evidence type="ECO:0000259" key="1">
    <source>
        <dbReference type="Pfam" id="PF08241"/>
    </source>
</evidence>
<protein>
    <submittedName>
        <fullName evidence="2">Menaquinone biosynthesis methyltransferase</fullName>
    </submittedName>
</protein>
<evidence type="ECO:0000313" key="3">
    <source>
        <dbReference type="Proteomes" id="UP000034603"/>
    </source>
</evidence>
<dbReference type="Pfam" id="PF08241">
    <property type="entry name" value="Methyltransf_11"/>
    <property type="match status" value="1"/>
</dbReference>
<keyword evidence="2" id="KW-0489">Methyltransferase</keyword>
<dbReference type="SUPFAM" id="SSF53335">
    <property type="entry name" value="S-adenosyl-L-methionine-dependent methyltransferases"/>
    <property type="match status" value="1"/>
</dbReference>
<dbReference type="Gene3D" id="3.40.50.150">
    <property type="entry name" value="Vaccinia Virus protein VP39"/>
    <property type="match status" value="1"/>
</dbReference>
<dbReference type="CDD" id="cd02440">
    <property type="entry name" value="AdoMet_MTases"/>
    <property type="match status" value="1"/>
</dbReference>
<feature type="domain" description="Methyltransferase type 11" evidence="1">
    <location>
        <begin position="40"/>
        <end position="130"/>
    </location>
</feature>
<dbReference type="PANTHER" id="PTHR43591:SF24">
    <property type="entry name" value="2-METHOXY-6-POLYPRENYL-1,4-BENZOQUINOL METHYLASE, MITOCHONDRIAL"/>
    <property type="match status" value="1"/>
</dbReference>
<dbReference type="InterPro" id="IPR013216">
    <property type="entry name" value="Methyltransf_11"/>
</dbReference>
<evidence type="ECO:0000313" key="2">
    <source>
        <dbReference type="EMBL" id="KKQ44251.1"/>
    </source>
</evidence>
<sequence>MKKFTDDPGYYRLAAKGSVDTRHPGMRLLKTLIKKDYKVLDLGCGEGSRLNFLVNNSSGYGIDISKNAVTKANKKYPNLKITQSNLYKLPFKENSFHLVYSAFVIEHLEHPEIMINEARRVLIKGGIFVIIAPNYGAPNRCSPNFSGSRGRKFVIGLKNDIYALFVKSEKLNWNKVMPDEGKKYFQDADTVIEPYLGSLVKYLKILGFKVTYTNSCWGEELPSVKLHQKLFRFFSLFRIYPLTYWGPHLVISATYS</sequence>
<comment type="caution">
    <text evidence="2">The sequence shown here is derived from an EMBL/GenBank/DDBJ whole genome shotgun (WGS) entry which is preliminary data.</text>
</comment>
<keyword evidence="2" id="KW-0808">Transferase</keyword>
<dbReference type="GO" id="GO:0008757">
    <property type="term" value="F:S-adenosylmethionine-dependent methyltransferase activity"/>
    <property type="evidence" value="ECO:0007669"/>
    <property type="project" value="InterPro"/>
</dbReference>
<dbReference type="InterPro" id="IPR029063">
    <property type="entry name" value="SAM-dependent_MTases_sf"/>
</dbReference>
<gene>
    <name evidence="2" type="ORF">US62_C0029G0007</name>
</gene>
<dbReference type="Proteomes" id="UP000034603">
    <property type="component" value="Unassembled WGS sequence"/>
</dbReference>
<organism evidence="2 3">
    <name type="scientific">Candidatus Woesebacteria bacterium GW2011_GWA1_37_8</name>
    <dbReference type="NCBI Taxonomy" id="1618546"/>
    <lineage>
        <taxon>Bacteria</taxon>
        <taxon>Candidatus Woeseibacteriota</taxon>
    </lineage>
</organism>
<reference evidence="2 3" key="1">
    <citation type="journal article" date="2015" name="Nature">
        <title>rRNA introns, odd ribosomes, and small enigmatic genomes across a large radiation of phyla.</title>
        <authorList>
            <person name="Brown C.T."/>
            <person name="Hug L.A."/>
            <person name="Thomas B.C."/>
            <person name="Sharon I."/>
            <person name="Castelle C.J."/>
            <person name="Singh A."/>
            <person name="Wilkins M.J."/>
            <person name="Williams K.H."/>
            <person name="Banfield J.F."/>
        </authorList>
    </citation>
    <scope>NUCLEOTIDE SEQUENCE [LARGE SCALE GENOMIC DNA]</scope>
</reference>
<dbReference type="AlphaFoldDB" id="A0A0G0KUL8"/>
<proteinExistence type="predicted"/>
<dbReference type="GO" id="GO:0032259">
    <property type="term" value="P:methylation"/>
    <property type="evidence" value="ECO:0007669"/>
    <property type="project" value="UniProtKB-KW"/>
</dbReference>
<name>A0A0G0KUL8_9BACT</name>
<dbReference type="EMBL" id="LBTR01000029">
    <property type="protein sequence ID" value="KKQ44251.1"/>
    <property type="molecule type" value="Genomic_DNA"/>
</dbReference>
<accession>A0A0G0KUL8</accession>